<feature type="compositionally biased region" description="Basic and acidic residues" evidence="10">
    <location>
        <begin position="426"/>
        <end position="436"/>
    </location>
</feature>
<evidence type="ECO:0000259" key="12">
    <source>
        <dbReference type="PROSITE" id="PS51371"/>
    </source>
</evidence>
<accession>A0A250IXL1</accession>
<dbReference type="PANTHER" id="PTHR22777">
    <property type="entry name" value="HEMOLYSIN-RELATED"/>
    <property type="match status" value="1"/>
</dbReference>
<dbReference type="RefSeq" id="WP_095984941.1">
    <property type="nucleotide sequence ID" value="NZ_CP022098.1"/>
</dbReference>
<comment type="subcellular location">
    <subcellularLocation>
        <location evidence="1">Cell membrane</location>
        <topology evidence="1">Multi-pass membrane protein</topology>
    </subcellularLocation>
</comment>
<dbReference type="PROSITE" id="PS51371">
    <property type="entry name" value="CBS"/>
    <property type="match status" value="2"/>
</dbReference>
<dbReference type="GO" id="GO:0005886">
    <property type="term" value="C:plasma membrane"/>
    <property type="evidence" value="ECO:0007669"/>
    <property type="project" value="UniProtKB-SubCell"/>
</dbReference>
<dbReference type="Pfam" id="PF03471">
    <property type="entry name" value="CorC_HlyC"/>
    <property type="match status" value="1"/>
</dbReference>
<evidence type="ECO:0000256" key="11">
    <source>
        <dbReference type="SAM" id="Phobius"/>
    </source>
</evidence>
<gene>
    <name evidence="13" type="ORF">CYFUS_001900</name>
</gene>
<protein>
    <recommendedName>
        <fullName evidence="12">CBS domain-containing protein</fullName>
    </recommendedName>
</protein>
<dbReference type="AlphaFoldDB" id="A0A250IXL1"/>
<feature type="transmembrane region" description="Helical" evidence="11">
    <location>
        <begin position="62"/>
        <end position="83"/>
    </location>
</feature>
<keyword evidence="8 11" id="KW-0472">Membrane</keyword>
<evidence type="ECO:0000256" key="10">
    <source>
        <dbReference type="SAM" id="MobiDB-lite"/>
    </source>
</evidence>
<evidence type="ECO:0000256" key="3">
    <source>
        <dbReference type="ARBA" id="ARBA00022475"/>
    </source>
</evidence>
<evidence type="ECO:0000256" key="8">
    <source>
        <dbReference type="ARBA" id="ARBA00023136"/>
    </source>
</evidence>
<evidence type="ECO:0000313" key="13">
    <source>
        <dbReference type="EMBL" id="ATB36485.1"/>
    </source>
</evidence>
<dbReference type="GO" id="GO:0050660">
    <property type="term" value="F:flavin adenine dinucleotide binding"/>
    <property type="evidence" value="ECO:0007669"/>
    <property type="project" value="InterPro"/>
</dbReference>
<evidence type="ECO:0000256" key="5">
    <source>
        <dbReference type="ARBA" id="ARBA00022737"/>
    </source>
</evidence>
<feature type="domain" description="CBS" evidence="12">
    <location>
        <begin position="280"/>
        <end position="337"/>
    </location>
</feature>
<dbReference type="Pfam" id="PF00571">
    <property type="entry name" value="CBS"/>
    <property type="match status" value="2"/>
</dbReference>
<dbReference type="InterPro" id="IPR005170">
    <property type="entry name" value="Transptr-assoc_dom"/>
</dbReference>
<comment type="similarity">
    <text evidence="2">Belongs to the UPF0053 family.</text>
</comment>
<dbReference type="InterPro" id="IPR046342">
    <property type="entry name" value="CBS_dom_sf"/>
</dbReference>
<evidence type="ECO:0000313" key="14">
    <source>
        <dbReference type="Proteomes" id="UP000217257"/>
    </source>
</evidence>
<evidence type="ECO:0000256" key="7">
    <source>
        <dbReference type="ARBA" id="ARBA00023122"/>
    </source>
</evidence>
<dbReference type="InterPro" id="IPR036318">
    <property type="entry name" value="FAD-bd_PCMH-like_sf"/>
</dbReference>
<name>A0A250IXL1_9BACT</name>
<dbReference type="InterPro" id="IPR000644">
    <property type="entry name" value="CBS_dom"/>
</dbReference>
<keyword evidence="4 11" id="KW-0812">Transmembrane</keyword>
<dbReference type="SMART" id="SM00116">
    <property type="entry name" value="CBS"/>
    <property type="match status" value="2"/>
</dbReference>
<dbReference type="KEGG" id="cfus:CYFUS_001900"/>
<dbReference type="FunFam" id="3.10.580.10:FF:000002">
    <property type="entry name" value="Magnesium/cobalt efflux protein CorC"/>
    <property type="match status" value="1"/>
</dbReference>
<keyword evidence="6 11" id="KW-1133">Transmembrane helix</keyword>
<dbReference type="InterPro" id="IPR016169">
    <property type="entry name" value="FAD-bd_PCMH_sub2"/>
</dbReference>
<evidence type="ECO:0000256" key="4">
    <source>
        <dbReference type="ARBA" id="ARBA00022692"/>
    </source>
</evidence>
<feature type="domain" description="CBS" evidence="12">
    <location>
        <begin position="216"/>
        <end position="275"/>
    </location>
</feature>
<keyword evidence="3" id="KW-1003">Cell membrane</keyword>
<feature type="transmembrane region" description="Helical" evidence="11">
    <location>
        <begin position="131"/>
        <end position="147"/>
    </location>
</feature>
<reference evidence="13 14" key="1">
    <citation type="submission" date="2017-06" db="EMBL/GenBank/DDBJ databases">
        <title>Sequencing and comparative analysis of myxobacterial genomes.</title>
        <authorList>
            <person name="Rupp O."/>
            <person name="Goesmann A."/>
            <person name="Sogaard-Andersen L."/>
        </authorList>
    </citation>
    <scope>NUCLEOTIDE SEQUENCE [LARGE SCALE GENOMIC DNA]</scope>
    <source>
        <strain evidence="13 14">DSM 52655</strain>
    </source>
</reference>
<keyword evidence="7 9" id="KW-0129">CBS domain</keyword>
<dbReference type="Pfam" id="PF01595">
    <property type="entry name" value="CNNM"/>
    <property type="match status" value="1"/>
</dbReference>
<feature type="region of interest" description="Disordered" evidence="10">
    <location>
        <begin position="426"/>
        <end position="457"/>
    </location>
</feature>
<dbReference type="SUPFAM" id="SSF56176">
    <property type="entry name" value="FAD-binding/transporter-associated domain-like"/>
    <property type="match status" value="1"/>
</dbReference>
<dbReference type="Gene3D" id="3.10.580.10">
    <property type="entry name" value="CBS-domain"/>
    <property type="match status" value="1"/>
</dbReference>
<proteinExistence type="inferred from homology"/>
<organism evidence="13 14">
    <name type="scientific">Cystobacter fuscus</name>
    <dbReference type="NCBI Taxonomy" id="43"/>
    <lineage>
        <taxon>Bacteria</taxon>
        <taxon>Pseudomonadati</taxon>
        <taxon>Myxococcota</taxon>
        <taxon>Myxococcia</taxon>
        <taxon>Myxococcales</taxon>
        <taxon>Cystobacterineae</taxon>
        <taxon>Archangiaceae</taxon>
        <taxon>Cystobacter</taxon>
    </lineage>
</organism>
<dbReference type="PANTHER" id="PTHR22777:SF32">
    <property type="entry name" value="UPF0053 INNER MEMBRANE PROTEIN YFJD"/>
    <property type="match status" value="1"/>
</dbReference>
<dbReference type="InterPro" id="IPR002550">
    <property type="entry name" value="CNNM"/>
</dbReference>
<dbReference type="InterPro" id="IPR044751">
    <property type="entry name" value="Ion_transp-like_CBS"/>
</dbReference>
<dbReference type="SMART" id="SM01091">
    <property type="entry name" value="CorC_HlyC"/>
    <property type="match status" value="1"/>
</dbReference>
<evidence type="ECO:0000256" key="9">
    <source>
        <dbReference type="PROSITE-ProRule" id="PRU00703"/>
    </source>
</evidence>
<keyword evidence="5" id="KW-0677">Repeat</keyword>
<dbReference type="SUPFAM" id="SSF54631">
    <property type="entry name" value="CBS-domain pair"/>
    <property type="match status" value="1"/>
</dbReference>
<dbReference type="Proteomes" id="UP000217257">
    <property type="component" value="Chromosome"/>
</dbReference>
<dbReference type="Gene3D" id="3.30.465.10">
    <property type="match status" value="1"/>
</dbReference>
<evidence type="ECO:0000256" key="6">
    <source>
        <dbReference type="ARBA" id="ARBA00022989"/>
    </source>
</evidence>
<dbReference type="CDD" id="cd04590">
    <property type="entry name" value="CBS_pair_CorC_HlyC_assoc"/>
    <property type="match status" value="1"/>
</dbReference>
<sequence>MPTWVLWTACLALVFLRGFIAAAESALYGTSDLKAQELAASHPGAGGRILRHKTEREPTATALRVGMVLSGFLAAAIGSFVPPHLLNFTRLGESPWLNVATVLAGALLVGLLATLVEVTMRGLANAGPERWALRLSGLVSLLVLLFFPPMRLLMAPINLVARGFGRTLRFEPPPPPLEELEKLLAAQAAKEEVDQSAPQLIRSIFELSDKRCRDVMVPRTEVVCVDLSTPSLEVLRLLAEENHSRIPVYRDDVDHIMGVLHARDLIPLLQHPELIVLQDTIRPAHFVPWLKPIGDLLREMQRQKIHMAIVVDEYGGFMGIVTLEDILREIVGDIGDEFEVEEKQVEKLADGAFLVDAAMEVDRFTQAFGFPLPEGDFDTLGGFLSSLAGHLPDVGERFTYDGWAFTVHAKEGARIDRIRMVKLKQPFREATPRETLGEPPAGEPPGPRESATAEHKG</sequence>
<evidence type="ECO:0000256" key="2">
    <source>
        <dbReference type="ARBA" id="ARBA00006337"/>
    </source>
</evidence>
<dbReference type="EMBL" id="CP022098">
    <property type="protein sequence ID" value="ATB36485.1"/>
    <property type="molecule type" value="Genomic_DNA"/>
</dbReference>
<feature type="transmembrane region" description="Helical" evidence="11">
    <location>
        <begin position="95"/>
        <end position="116"/>
    </location>
</feature>
<evidence type="ECO:0000256" key="1">
    <source>
        <dbReference type="ARBA" id="ARBA00004651"/>
    </source>
</evidence>